<dbReference type="eggNOG" id="ENOG502R8D1">
    <property type="taxonomic scope" value="Eukaryota"/>
</dbReference>
<reference evidence="11 12" key="1">
    <citation type="journal article" date="2007" name="Nature">
        <title>Evolution of genes and genomes on the Drosophila phylogeny.</title>
        <authorList>
            <consortium name="Drosophila 12 Genomes Consortium"/>
            <person name="Clark A.G."/>
            <person name="Eisen M.B."/>
            <person name="Smith D.R."/>
            <person name="Bergman C.M."/>
            <person name="Oliver B."/>
            <person name="Markow T.A."/>
            <person name="Kaufman T.C."/>
            <person name="Kellis M."/>
            <person name="Gelbart W."/>
            <person name="Iyer V.N."/>
            <person name="Pollard D.A."/>
            <person name="Sackton T.B."/>
            <person name="Larracuente A.M."/>
            <person name="Singh N.D."/>
            <person name="Abad J.P."/>
            <person name="Abt D.N."/>
            <person name="Adryan B."/>
            <person name="Aguade M."/>
            <person name="Akashi H."/>
            <person name="Anderson W.W."/>
            <person name="Aquadro C.F."/>
            <person name="Ardell D.H."/>
            <person name="Arguello R."/>
            <person name="Artieri C.G."/>
            <person name="Barbash D.A."/>
            <person name="Barker D."/>
            <person name="Barsanti P."/>
            <person name="Batterham P."/>
            <person name="Batzoglou S."/>
            <person name="Begun D."/>
            <person name="Bhutkar A."/>
            <person name="Blanco E."/>
            <person name="Bosak S.A."/>
            <person name="Bradley R.K."/>
            <person name="Brand A.D."/>
            <person name="Brent M.R."/>
            <person name="Brooks A.N."/>
            <person name="Brown R.H."/>
            <person name="Butlin R.K."/>
            <person name="Caggese C."/>
            <person name="Calvi B.R."/>
            <person name="Bernardo de Carvalho A."/>
            <person name="Caspi A."/>
            <person name="Castrezana S."/>
            <person name="Celniker S.E."/>
            <person name="Chang J.L."/>
            <person name="Chapple C."/>
            <person name="Chatterji S."/>
            <person name="Chinwalla A."/>
            <person name="Civetta A."/>
            <person name="Clifton S.W."/>
            <person name="Comeron J.M."/>
            <person name="Costello J.C."/>
            <person name="Coyne J.A."/>
            <person name="Daub J."/>
            <person name="David R.G."/>
            <person name="Delcher A.L."/>
            <person name="Delehaunty K."/>
            <person name="Do C.B."/>
            <person name="Ebling H."/>
            <person name="Edwards K."/>
            <person name="Eickbush T."/>
            <person name="Evans J.D."/>
            <person name="Filipski A."/>
            <person name="Findeiss S."/>
            <person name="Freyhult E."/>
            <person name="Fulton L."/>
            <person name="Fulton R."/>
            <person name="Garcia A.C."/>
            <person name="Gardiner A."/>
            <person name="Garfield D.A."/>
            <person name="Garvin B.E."/>
            <person name="Gibson G."/>
            <person name="Gilbert D."/>
            <person name="Gnerre S."/>
            <person name="Godfrey J."/>
            <person name="Good R."/>
            <person name="Gotea V."/>
            <person name="Gravely B."/>
            <person name="Greenberg A.J."/>
            <person name="Griffiths-Jones S."/>
            <person name="Gross S."/>
            <person name="Guigo R."/>
            <person name="Gustafson E.A."/>
            <person name="Haerty W."/>
            <person name="Hahn M.W."/>
            <person name="Halligan D.L."/>
            <person name="Halpern A.L."/>
            <person name="Halter G.M."/>
            <person name="Han M.V."/>
            <person name="Heger A."/>
            <person name="Hillier L."/>
            <person name="Hinrichs A.S."/>
            <person name="Holmes I."/>
            <person name="Hoskins R.A."/>
            <person name="Hubisz M.J."/>
            <person name="Hultmark D."/>
            <person name="Huntley M.A."/>
            <person name="Jaffe D.B."/>
            <person name="Jagadeeshan S."/>
            <person name="Jeck W.R."/>
            <person name="Johnson J."/>
            <person name="Jones C.D."/>
            <person name="Jordan W.C."/>
            <person name="Karpen G.H."/>
            <person name="Kataoka E."/>
            <person name="Keightley P.D."/>
            <person name="Kheradpour P."/>
            <person name="Kirkness E.F."/>
            <person name="Koerich L.B."/>
            <person name="Kristiansen K."/>
            <person name="Kudrna D."/>
            <person name="Kulathinal R.J."/>
            <person name="Kumar S."/>
            <person name="Kwok R."/>
            <person name="Lander E."/>
            <person name="Langley C.H."/>
            <person name="Lapoint R."/>
            <person name="Lazzaro B.P."/>
            <person name="Lee S.J."/>
            <person name="Levesque L."/>
            <person name="Li R."/>
            <person name="Lin C.F."/>
            <person name="Lin M.F."/>
            <person name="Lindblad-Toh K."/>
            <person name="Llopart A."/>
            <person name="Long M."/>
            <person name="Low L."/>
            <person name="Lozovsky E."/>
            <person name="Lu J."/>
            <person name="Luo M."/>
            <person name="Machado C.A."/>
            <person name="Makalowski W."/>
            <person name="Marzo M."/>
            <person name="Matsuda M."/>
            <person name="Matzkin L."/>
            <person name="McAllister B."/>
            <person name="McBride C.S."/>
            <person name="McKernan B."/>
            <person name="McKernan K."/>
            <person name="Mendez-Lago M."/>
            <person name="Minx P."/>
            <person name="Mollenhauer M.U."/>
            <person name="Montooth K."/>
            <person name="Mount S.M."/>
            <person name="Mu X."/>
            <person name="Myers E."/>
            <person name="Negre B."/>
            <person name="Newfeld S."/>
            <person name="Nielsen R."/>
            <person name="Noor M.A."/>
            <person name="O'Grady P."/>
            <person name="Pachter L."/>
            <person name="Papaceit M."/>
            <person name="Parisi M.J."/>
            <person name="Parisi M."/>
            <person name="Parts L."/>
            <person name="Pedersen J.S."/>
            <person name="Pesole G."/>
            <person name="Phillippy A.M."/>
            <person name="Ponting C.P."/>
            <person name="Pop M."/>
            <person name="Porcelli D."/>
            <person name="Powell J.R."/>
            <person name="Prohaska S."/>
            <person name="Pruitt K."/>
            <person name="Puig M."/>
            <person name="Quesneville H."/>
            <person name="Ram K.R."/>
            <person name="Rand D."/>
            <person name="Rasmussen M.D."/>
            <person name="Reed L.K."/>
            <person name="Reenan R."/>
            <person name="Reily A."/>
            <person name="Remington K.A."/>
            <person name="Rieger T.T."/>
            <person name="Ritchie M.G."/>
            <person name="Robin C."/>
            <person name="Rogers Y.H."/>
            <person name="Rohde C."/>
            <person name="Rozas J."/>
            <person name="Rubenfield M.J."/>
            <person name="Ruiz A."/>
            <person name="Russo S."/>
            <person name="Salzberg S.L."/>
            <person name="Sanchez-Gracia A."/>
            <person name="Saranga D.J."/>
            <person name="Sato H."/>
            <person name="Schaeffer S.W."/>
            <person name="Schatz M.C."/>
            <person name="Schlenke T."/>
            <person name="Schwartz R."/>
            <person name="Segarra C."/>
            <person name="Singh R.S."/>
            <person name="Sirot L."/>
            <person name="Sirota M."/>
            <person name="Sisneros N.B."/>
            <person name="Smith C.D."/>
            <person name="Smith T.F."/>
            <person name="Spieth J."/>
            <person name="Stage D.E."/>
            <person name="Stark A."/>
            <person name="Stephan W."/>
            <person name="Strausberg R.L."/>
            <person name="Strempel S."/>
            <person name="Sturgill D."/>
            <person name="Sutton G."/>
            <person name="Sutton G.G."/>
            <person name="Tao W."/>
            <person name="Teichmann S."/>
            <person name="Tobari Y.N."/>
            <person name="Tomimura Y."/>
            <person name="Tsolas J.M."/>
            <person name="Valente V.L."/>
            <person name="Venter E."/>
            <person name="Venter J.C."/>
            <person name="Vicario S."/>
            <person name="Vieira F.G."/>
            <person name="Vilella A.J."/>
            <person name="Villasante A."/>
            <person name="Walenz B."/>
            <person name="Wang J."/>
            <person name="Wasserman M."/>
            <person name="Watts T."/>
            <person name="Wilson D."/>
            <person name="Wilson R.K."/>
            <person name="Wing R.A."/>
            <person name="Wolfner M.F."/>
            <person name="Wong A."/>
            <person name="Wong G.K."/>
            <person name="Wu C.I."/>
            <person name="Wu G."/>
            <person name="Yamamoto D."/>
            <person name="Yang H.P."/>
            <person name="Yang S.P."/>
            <person name="Yorke J.A."/>
            <person name="Yoshida K."/>
            <person name="Zdobnov E."/>
            <person name="Zhang P."/>
            <person name="Zhang Y."/>
            <person name="Zimin A.V."/>
            <person name="Baldwin J."/>
            <person name="Abdouelleil A."/>
            <person name="Abdulkadir J."/>
            <person name="Abebe A."/>
            <person name="Abera B."/>
            <person name="Abreu J."/>
            <person name="Acer S.C."/>
            <person name="Aftuck L."/>
            <person name="Alexander A."/>
            <person name="An P."/>
            <person name="Anderson E."/>
            <person name="Anderson S."/>
            <person name="Arachi H."/>
            <person name="Azer M."/>
            <person name="Bachantsang P."/>
            <person name="Barry A."/>
            <person name="Bayul T."/>
            <person name="Berlin A."/>
            <person name="Bessette D."/>
            <person name="Bloom T."/>
            <person name="Blye J."/>
            <person name="Boguslavskiy L."/>
            <person name="Bonnet C."/>
            <person name="Boukhgalter B."/>
            <person name="Bourzgui I."/>
            <person name="Brown A."/>
            <person name="Cahill P."/>
            <person name="Channer S."/>
            <person name="Cheshatsang Y."/>
            <person name="Chuda L."/>
            <person name="Citroen M."/>
            <person name="Collymore A."/>
            <person name="Cooke P."/>
            <person name="Costello M."/>
            <person name="D'Aco K."/>
            <person name="Daza R."/>
            <person name="De Haan G."/>
            <person name="DeGray S."/>
            <person name="DeMaso C."/>
            <person name="Dhargay N."/>
            <person name="Dooley K."/>
            <person name="Dooley E."/>
            <person name="Doricent M."/>
            <person name="Dorje P."/>
            <person name="Dorjee K."/>
            <person name="Dupes A."/>
            <person name="Elong R."/>
            <person name="Falk J."/>
            <person name="Farina A."/>
            <person name="Faro S."/>
            <person name="Ferguson D."/>
            <person name="Fisher S."/>
            <person name="Foley C.D."/>
            <person name="Franke A."/>
            <person name="Friedrich D."/>
            <person name="Gadbois L."/>
            <person name="Gearin G."/>
            <person name="Gearin C.R."/>
            <person name="Giannoukos G."/>
            <person name="Goode T."/>
            <person name="Graham J."/>
            <person name="Grandbois E."/>
            <person name="Grewal S."/>
            <person name="Gyaltsen K."/>
            <person name="Hafez N."/>
            <person name="Hagos B."/>
            <person name="Hall J."/>
            <person name="Henson C."/>
            <person name="Hollinger A."/>
            <person name="Honan T."/>
            <person name="Huard M.D."/>
            <person name="Hughes L."/>
            <person name="Hurhula B."/>
            <person name="Husby M.E."/>
            <person name="Kamat A."/>
            <person name="Kanga B."/>
            <person name="Kashin S."/>
            <person name="Khazanovich D."/>
            <person name="Kisner P."/>
            <person name="Lance K."/>
            <person name="Lara M."/>
            <person name="Lee W."/>
            <person name="Lennon N."/>
            <person name="Letendre F."/>
            <person name="LeVine R."/>
            <person name="Lipovsky A."/>
            <person name="Liu X."/>
            <person name="Liu J."/>
            <person name="Liu S."/>
            <person name="Lokyitsang T."/>
            <person name="Lokyitsang Y."/>
            <person name="Lubonja R."/>
            <person name="Lui A."/>
            <person name="MacDonald P."/>
            <person name="Magnisalis V."/>
            <person name="Maru K."/>
            <person name="Matthews C."/>
            <person name="McCusker W."/>
            <person name="McDonough S."/>
            <person name="Mehta T."/>
            <person name="Meldrim J."/>
            <person name="Meneus L."/>
            <person name="Mihai O."/>
            <person name="Mihalev A."/>
            <person name="Mihova T."/>
            <person name="Mittelman R."/>
            <person name="Mlenga V."/>
            <person name="Montmayeur A."/>
            <person name="Mulrain L."/>
            <person name="Navidi A."/>
            <person name="Naylor J."/>
            <person name="Negash T."/>
            <person name="Nguyen T."/>
            <person name="Nguyen N."/>
            <person name="Nicol R."/>
            <person name="Norbu C."/>
            <person name="Norbu N."/>
            <person name="Novod N."/>
            <person name="O'Neill B."/>
            <person name="Osman S."/>
            <person name="Markiewicz E."/>
            <person name="Oyono O.L."/>
            <person name="Patti C."/>
            <person name="Phunkhang P."/>
            <person name="Pierre F."/>
            <person name="Priest M."/>
            <person name="Raghuraman S."/>
            <person name="Rege F."/>
            <person name="Reyes R."/>
            <person name="Rise C."/>
            <person name="Rogov P."/>
            <person name="Ross K."/>
            <person name="Ryan E."/>
            <person name="Settipalli S."/>
            <person name="Shea T."/>
            <person name="Sherpa N."/>
            <person name="Shi L."/>
            <person name="Shih D."/>
            <person name="Sparrow T."/>
            <person name="Spaulding J."/>
            <person name="Stalker J."/>
            <person name="Stange-Thomann N."/>
            <person name="Stavropoulos S."/>
            <person name="Stone C."/>
            <person name="Strader C."/>
            <person name="Tesfaye S."/>
            <person name="Thomson T."/>
            <person name="Thoulutsang Y."/>
            <person name="Thoulutsang D."/>
            <person name="Topham K."/>
            <person name="Topping I."/>
            <person name="Tsamla T."/>
            <person name="Vassiliev H."/>
            <person name="Vo A."/>
            <person name="Wangchuk T."/>
            <person name="Wangdi T."/>
            <person name="Weiand M."/>
            <person name="Wilkinson J."/>
            <person name="Wilson A."/>
            <person name="Yadav S."/>
            <person name="Young G."/>
            <person name="Yu Q."/>
            <person name="Zembek L."/>
            <person name="Zhong D."/>
            <person name="Zimmer A."/>
            <person name="Zwirko Z."/>
            <person name="Jaffe D.B."/>
            <person name="Alvarez P."/>
            <person name="Brockman W."/>
            <person name="Butler J."/>
            <person name="Chin C."/>
            <person name="Gnerre S."/>
            <person name="Grabherr M."/>
            <person name="Kleber M."/>
            <person name="Mauceli E."/>
            <person name="MacCallum I."/>
        </authorList>
    </citation>
    <scope>NUCLEOTIDE SEQUENCE [LARGE SCALE GENOMIC DNA]</scope>
    <source>
        <strain evidence="12">Tucson 15010-1051.87</strain>
    </source>
</reference>
<keyword evidence="8" id="KW-0137">Centromere</keyword>
<evidence type="ECO:0000256" key="8">
    <source>
        <dbReference type="ARBA" id="ARBA00023328"/>
    </source>
</evidence>
<evidence type="ECO:0000256" key="1">
    <source>
        <dbReference type="ARBA" id="ARBA00004584"/>
    </source>
</evidence>
<dbReference type="STRING" id="7244.B4MDI8"/>
<evidence type="ECO:0000256" key="7">
    <source>
        <dbReference type="ARBA" id="ARBA00023306"/>
    </source>
</evidence>
<dbReference type="GO" id="GO:0031262">
    <property type="term" value="C:Ndc80 complex"/>
    <property type="evidence" value="ECO:0007669"/>
    <property type="project" value="InterPro"/>
</dbReference>
<keyword evidence="7" id="KW-0131">Cell cycle</keyword>
<dbReference type="GO" id="GO:0051301">
    <property type="term" value="P:cell division"/>
    <property type="evidence" value="ECO:0007669"/>
    <property type="project" value="UniProtKB-KW"/>
</dbReference>
<dbReference type="KEGG" id="dvi:6635645"/>
<dbReference type="InterPro" id="IPR005549">
    <property type="entry name" value="Kinetochore_Nuf2_N"/>
</dbReference>
<evidence type="ECO:0000256" key="3">
    <source>
        <dbReference type="ARBA" id="ARBA00022454"/>
    </source>
</evidence>
<feature type="domain" description="Kinetochore protein Nuf2 N-terminal" evidence="10">
    <location>
        <begin position="22"/>
        <end position="134"/>
    </location>
</feature>
<protein>
    <recommendedName>
        <fullName evidence="10">Kinetochore protein Nuf2 N-terminal domain-containing protein</fullName>
    </recommendedName>
</protein>
<dbReference type="Proteomes" id="UP000008792">
    <property type="component" value="Unassembled WGS sequence"/>
</dbReference>
<name>B4MDI8_DROVI</name>
<keyword evidence="5" id="KW-0498">Mitosis</keyword>
<proteinExistence type="inferred from homology"/>
<gene>
    <name evidence="11" type="primary">Dvir\GJ16166</name>
    <name evidence="11" type="ORF">Dvir_GJ16166</name>
</gene>
<keyword evidence="3" id="KW-0158">Chromosome</keyword>
<evidence type="ECO:0000256" key="9">
    <source>
        <dbReference type="SAM" id="Coils"/>
    </source>
</evidence>
<dbReference type="SMR" id="B4MDI8"/>
<dbReference type="InParanoid" id="B4MDI8"/>
<sequence length="399" mass="46620">MNNNNEALELICATANSLFPELNVRLNEVSHPTEAFLTKVLIHYLRSFGFRMEPPYNIENEAKDTSREKRQFLSKLCRQVERIVQISFPGKMFTYMDIIEPTAKKTSSTLDVLFNYRCFYKMHKKEVLSPVVEQHKERQFLIAAITSKRNELEQSKQRAAQIKVDIGKAQASIARLHEQLPKAEAELHDQSRILRQKQAEFAQQEEQLAEITNQVQQFKQLLVQDSEVADVEAQNAQIVARIKSCKEEMAKQEELYKERRVEIETNQLLNDEIEKTMQILPPEVLDEYKEQLKLKERMEKKHGAVLSKHQGFLAVREKQKQQVELCEKELKALKLQYEQDALGPKQKLAEQEAEINQQTESVEKLELDKIRLQNHIDEEQRTAEHIKLVFTKLVGERTL</sequence>
<organism evidence="11 12">
    <name type="scientific">Drosophila virilis</name>
    <name type="common">Fruit fly</name>
    <dbReference type="NCBI Taxonomy" id="7244"/>
    <lineage>
        <taxon>Eukaryota</taxon>
        <taxon>Metazoa</taxon>
        <taxon>Ecdysozoa</taxon>
        <taxon>Arthropoda</taxon>
        <taxon>Hexapoda</taxon>
        <taxon>Insecta</taxon>
        <taxon>Pterygota</taxon>
        <taxon>Neoptera</taxon>
        <taxon>Endopterygota</taxon>
        <taxon>Diptera</taxon>
        <taxon>Brachycera</taxon>
        <taxon>Muscomorpha</taxon>
        <taxon>Ephydroidea</taxon>
        <taxon>Drosophilidae</taxon>
        <taxon>Drosophila</taxon>
    </lineage>
</organism>
<dbReference type="Pfam" id="PF03800">
    <property type="entry name" value="Nuf2"/>
    <property type="match status" value="1"/>
</dbReference>
<dbReference type="AlphaFoldDB" id="B4MDI8"/>
<evidence type="ECO:0000256" key="6">
    <source>
        <dbReference type="ARBA" id="ARBA00023054"/>
    </source>
</evidence>
<dbReference type="Gene3D" id="1.10.418.60">
    <property type="entry name" value="Ncd80 complex, Nuf2 subunit"/>
    <property type="match status" value="1"/>
</dbReference>
<keyword evidence="12" id="KW-1185">Reference proteome</keyword>
<accession>B4MDI8</accession>
<feature type="coiled-coil region" evidence="9">
    <location>
        <begin position="316"/>
        <end position="382"/>
    </location>
</feature>
<dbReference type="OrthoDB" id="7862063at2759"/>
<keyword evidence="6 9" id="KW-0175">Coiled coil</keyword>
<evidence type="ECO:0000259" key="10">
    <source>
        <dbReference type="Pfam" id="PF03800"/>
    </source>
</evidence>
<dbReference type="EMBL" id="CH940661">
    <property type="protein sequence ID" value="EDW71249.1"/>
    <property type="molecule type" value="Genomic_DNA"/>
</dbReference>
<dbReference type="InterPro" id="IPR038275">
    <property type="entry name" value="Nuf2_N_sf"/>
</dbReference>
<evidence type="ECO:0000313" key="11">
    <source>
        <dbReference type="EMBL" id="EDW71249.1"/>
    </source>
</evidence>
<keyword evidence="4" id="KW-0132">Cell division</keyword>
<evidence type="ECO:0000256" key="4">
    <source>
        <dbReference type="ARBA" id="ARBA00022618"/>
    </source>
</evidence>
<comment type="similarity">
    <text evidence="2">Belongs to the NUF2 family.</text>
</comment>
<evidence type="ECO:0000313" key="12">
    <source>
        <dbReference type="Proteomes" id="UP000008792"/>
    </source>
</evidence>
<evidence type="ECO:0000256" key="2">
    <source>
        <dbReference type="ARBA" id="ARBA00005498"/>
    </source>
</evidence>
<dbReference type="HOGENOM" id="CLU_057929_0_0_1"/>
<dbReference type="OMA" id="FNYLAYY"/>
<feature type="coiled-coil region" evidence="9">
    <location>
        <begin position="145"/>
        <end position="262"/>
    </location>
</feature>
<dbReference type="FunCoup" id="B4MDI8">
    <property type="interactions" value="22"/>
</dbReference>
<comment type="subcellular location">
    <subcellularLocation>
        <location evidence="1">Chromosome</location>
        <location evidence="1">Centromere</location>
    </subcellularLocation>
</comment>
<evidence type="ECO:0000256" key="5">
    <source>
        <dbReference type="ARBA" id="ARBA00022776"/>
    </source>
</evidence>
<dbReference type="PhylomeDB" id="B4MDI8"/>